<protein>
    <submittedName>
        <fullName evidence="2">Uncharacterized protein</fullName>
    </submittedName>
</protein>
<accession>A0AAN6P133</accession>
<feature type="region of interest" description="Disordered" evidence="1">
    <location>
        <begin position="462"/>
        <end position="522"/>
    </location>
</feature>
<feature type="compositionally biased region" description="Basic and acidic residues" evidence="1">
    <location>
        <begin position="317"/>
        <end position="344"/>
    </location>
</feature>
<dbReference type="Proteomes" id="UP001303222">
    <property type="component" value="Unassembled WGS sequence"/>
</dbReference>
<dbReference type="AlphaFoldDB" id="A0AAN6P133"/>
<feature type="region of interest" description="Disordered" evidence="1">
    <location>
        <begin position="404"/>
        <end position="429"/>
    </location>
</feature>
<gene>
    <name evidence="2" type="ORF">QBC32DRAFT_209657</name>
</gene>
<keyword evidence="3" id="KW-1185">Reference proteome</keyword>
<name>A0AAN6P133_9PEZI</name>
<sequence length="522" mass="60203">MRDDNDPLNEFLKPFRTFKEHVNDNIGAGIHTILDSILYLTPYQLSRRDAPSSPALGTDITRGKNLSDIRLYENNKASEELERHLDELRNHGTNYFEAARAWRLFLLRSSYSPVRLSLELGWKPVPKGLTSEMDPALFGWEDAFEDLLAASSAKPMRSIESHWFTKQYPLYPKYLQQNKTVAPDMLRALDMDQRIRFRKLDEAWFPLYSRLFVDASDRRYCSPRSMDEWIEWRKEEAKKDDFHNNVLSQLVSNLGVDASRWTDNKNRNRDEAVLEMQGRIINDVSNSIGNVVDMSNGFFDNLNWFVNQFDRALTEETERESLKNKDLRKTNNSNDKNKKQHPETEQDLSDVILSAFNESNRSLSTLFKSIASEVKETKRFFDDWIDSQDVLRDNNNSDSLITKSSSETTAVATRHDNSTVTTTTTNEKNGVTETIKKEEYTDASGAVHVKQEIIRKDAEGNVISRSSSHSVSSKRSWSFGNIIGADDEDDKTNSLAKKDRDQEGNNRDDDSKDGKKEGWFWK</sequence>
<reference evidence="2" key="2">
    <citation type="submission" date="2023-06" db="EMBL/GenBank/DDBJ databases">
        <authorList>
            <consortium name="Lawrence Berkeley National Laboratory"/>
            <person name="Mondo S.J."/>
            <person name="Hensen N."/>
            <person name="Bonometti L."/>
            <person name="Westerberg I."/>
            <person name="Brannstrom I.O."/>
            <person name="Guillou S."/>
            <person name="Cros-Aarteil S."/>
            <person name="Calhoun S."/>
            <person name="Haridas S."/>
            <person name="Kuo A."/>
            <person name="Pangilinan J."/>
            <person name="Riley R."/>
            <person name="Labutti K."/>
            <person name="Andreopoulos B."/>
            <person name="Lipzen A."/>
            <person name="Chen C."/>
            <person name="Yanf M."/>
            <person name="Daum C."/>
            <person name="Ng V."/>
            <person name="Clum A."/>
            <person name="Steindorff A."/>
            <person name="Ohm R."/>
            <person name="Martin F."/>
            <person name="Silar P."/>
            <person name="Natvig D."/>
            <person name="Lalanne C."/>
            <person name="Gautier V."/>
            <person name="Ament-Velasquez S.L."/>
            <person name="Kruys A."/>
            <person name="Hutchinson M.I."/>
            <person name="Powell A.J."/>
            <person name="Barry K."/>
            <person name="Miller A.N."/>
            <person name="Grigoriev I.V."/>
            <person name="Debuchy R."/>
            <person name="Gladieux P."/>
            <person name="Thoren M.H."/>
            <person name="Johannesson H."/>
        </authorList>
    </citation>
    <scope>NUCLEOTIDE SEQUENCE</scope>
    <source>
        <strain evidence="2">CBS 626.80</strain>
    </source>
</reference>
<evidence type="ECO:0000313" key="2">
    <source>
        <dbReference type="EMBL" id="KAK3953622.1"/>
    </source>
</evidence>
<feature type="compositionally biased region" description="Low complexity" evidence="1">
    <location>
        <begin position="419"/>
        <end position="429"/>
    </location>
</feature>
<proteinExistence type="predicted"/>
<evidence type="ECO:0000256" key="1">
    <source>
        <dbReference type="SAM" id="MobiDB-lite"/>
    </source>
</evidence>
<feature type="compositionally biased region" description="Basic and acidic residues" evidence="1">
    <location>
        <begin position="496"/>
        <end position="522"/>
    </location>
</feature>
<organism evidence="2 3">
    <name type="scientific">Pseudoneurospora amorphoporcata</name>
    <dbReference type="NCBI Taxonomy" id="241081"/>
    <lineage>
        <taxon>Eukaryota</taxon>
        <taxon>Fungi</taxon>
        <taxon>Dikarya</taxon>
        <taxon>Ascomycota</taxon>
        <taxon>Pezizomycotina</taxon>
        <taxon>Sordariomycetes</taxon>
        <taxon>Sordariomycetidae</taxon>
        <taxon>Sordariales</taxon>
        <taxon>Sordariaceae</taxon>
        <taxon>Pseudoneurospora</taxon>
    </lineage>
</organism>
<comment type="caution">
    <text evidence="2">The sequence shown here is derived from an EMBL/GenBank/DDBJ whole genome shotgun (WGS) entry which is preliminary data.</text>
</comment>
<feature type="region of interest" description="Disordered" evidence="1">
    <location>
        <begin position="317"/>
        <end position="346"/>
    </location>
</feature>
<dbReference type="EMBL" id="MU859102">
    <property type="protein sequence ID" value="KAK3953622.1"/>
    <property type="molecule type" value="Genomic_DNA"/>
</dbReference>
<evidence type="ECO:0000313" key="3">
    <source>
        <dbReference type="Proteomes" id="UP001303222"/>
    </source>
</evidence>
<reference evidence="2" key="1">
    <citation type="journal article" date="2023" name="Mol. Phylogenet. Evol.">
        <title>Genome-scale phylogeny and comparative genomics of the fungal order Sordariales.</title>
        <authorList>
            <person name="Hensen N."/>
            <person name="Bonometti L."/>
            <person name="Westerberg I."/>
            <person name="Brannstrom I.O."/>
            <person name="Guillou S."/>
            <person name="Cros-Aarteil S."/>
            <person name="Calhoun S."/>
            <person name="Haridas S."/>
            <person name="Kuo A."/>
            <person name="Mondo S."/>
            <person name="Pangilinan J."/>
            <person name="Riley R."/>
            <person name="LaButti K."/>
            <person name="Andreopoulos B."/>
            <person name="Lipzen A."/>
            <person name="Chen C."/>
            <person name="Yan M."/>
            <person name="Daum C."/>
            <person name="Ng V."/>
            <person name="Clum A."/>
            <person name="Steindorff A."/>
            <person name="Ohm R.A."/>
            <person name="Martin F."/>
            <person name="Silar P."/>
            <person name="Natvig D.O."/>
            <person name="Lalanne C."/>
            <person name="Gautier V."/>
            <person name="Ament-Velasquez S.L."/>
            <person name="Kruys A."/>
            <person name="Hutchinson M.I."/>
            <person name="Powell A.J."/>
            <person name="Barry K."/>
            <person name="Miller A.N."/>
            <person name="Grigoriev I.V."/>
            <person name="Debuchy R."/>
            <person name="Gladieux P."/>
            <person name="Hiltunen Thoren M."/>
            <person name="Johannesson H."/>
        </authorList>
    </citation>
    <scope>NUCLEOTIDE SEQUENCE</scope>
    <source>
        <strain evidence="2">CBS 626.80</strain>
    </source>
</reference>
<feature type="compositionally biased region" description="Low complexity" evidence="1">
    <location>
        <begin position="464"/>
        <end position="478"/>
    </location>
</feature>